<evidence type="ECO:0000313" key="1">
    <source>
        <dbReference type="EMBL" id="KAJ7716634.1"/>
    </source>
</evidence>
<reference evidence="3" key="1">
    <citation type="submission" date="2023-03" db="EMBL/GenBank/DDBJ databases">
        <title>Massive genome expansion in bonnet fungi (Mycena s.s.) driven by repeated elements and novel gene families across ecological guilds.</title>
        <authorList>
            <consortium name="Lawrence Berkeley National Laboratory"/>
            <person name="Harder C.B."/>
            <person name="Miyauchi S."/>
            <person name="Viragh M."/>
            <person name="Kuo A."/>
            <person name="Thoen E."/>
            <person name="Andreopoulos B."/>
            <person name="Lu D."/>
            <person name="Skrede I."/>
            <person name="Drula E."/>
            <person name="Henrissat B."/>
            <person name="Morin E."/>
            <person name="Kohler A."/>
            <person name="Barry K."/>
            <person name="LaButti K."/>
            <person name="Morin E."/>
            <person name="Salamov A."/>
            <person name="Lipzen A."/>
            <person name="Mereny Z."/>
            <person name="Hegedus B."/>
            <person name="Baldrian P."/>
            <person name="Stursova M."/>
            <person name="Weitz H."/>
            <person name="Taylor A."/>
            <person name="Grigoriev I.V."/>
            <person name="Nagy L.G."/>
            <person name="Martin F."/>
            <person name="Kauserud H."/>
        </authorList>
    </citation>
    <scope>NUCLEOTIDE SEQUENCE</scope>
    <source>
        <strain evidence="3">CBHHK182m</strain>
    </source>
</reference>
<name>A0AAD7MRM7_9AGAR</name>
<accession>A0AAD7MRM7</accession>
<evidence type="ECO:0000313" key="4">
    <source>
        <dbReference type="Proteomes" id="UP001215598"/>
    </source>
</evidence>
<evidence type="ECO:0000313" key="2">
    <source>
        <dbReference type="EMBL" id="KAJ7729603.1"/>
    </source>
</evidence>
<dbReference type="EMBL" id="JARKIB010000164">
    <property type="protein sequence ID" value="KAJ7729610.1"/>
    <property type="molecule type" value="Genomic_DNA"/>
</dbReference>
<proteinExistence type="predicted"/>
<protein>
    <submittedName>
        <fullName evidence="3">Uncharacterized protein</fullName>
    </submittedName>
</protein>
<sequence>MAQVSAALKPATIEEWGKVRRVDSDEGDTMRAWSLGTTAEDSRDATYVRYEMLEDKHMRKRKREPEFELKTYYGQLTHIYRVHFPQKCKAMHIEDETTYILAAIRNYIHFYSRYGGLDVIDITSVQCLIGRVKDLSDDWAIIDRSGSLAHWSSNSLKSPGLRLSVL</sequence>
<dbReference type="AlphaFoldDB" id="A0AAD7MRM7"/>
<dbReference type="Proteomes" id="UP001215598">
    <property type="component" value="Unassembled WGS sequence"/>
</dbReference>
<dbReference type="EMBL" id="JARKIB010000289">
    <property type="protein sequence ID" value="KAJ7716634.1"/>
    <property type="molecule type" value="Genomic_DNA"/>
</dbReference>
<comment type="caution">
    <text evidence="3">The sequence shown here is derived from an EMBL/GenBank/DDBJ whole genome shotgun (WGS) entry which is preliminary data.</text>
</comment>
<gene>
    <name evidence="2" type="ORF">B0H16DRAFT_1469987</name>
    <name evidence="3" type="ORF">B0H16DRAFT_1469994</name>
    <name evidence="1" type="ORF">B0H16DRAFT_1476656</name>
</gene>
<keyword evidence="4" id="KW-1185">Reference proteome</keyword>
<dbReference type="EMBL" id="JARKIB010000164">
    <property type="protein sequence ID" value="KAJ7729603.1"/>
    <property type="molecule type" value="Genomic_DNA"/>
</dbReference>
<evidence type="ECO:0000313" key="3">
    <source>
        <dbReference type="EMBL" id="KAJ7729610.1"/>
    </source>
</evidence>
<organism evidence="3 4">
    <name type="scientific">Mycena metata</name>
    <dbReference type="NCBI Taxonomy" id="1033252"/>
    <lineage>
        <taxon>Eukaryota</taxon>
        <taxon>Fungi</taxon>
        <taxon>Dikarya</taxon>
        <taxon>Basidiomycota</taxon>
        <taxon>Agaricomycotina</taxon>
        <taxon>Agaricomycetes</taxon>
        <taxon>Agaricomycetidae</taxon>
        <taxon>Agaricales</taxon>
        <taxon>Marasmiineae</taxon>
        <taxon>Mycenaceae</taxon>
        <taxon>Mycena</taxon>
    </lineage>
</organism>